<comment type="caution">
    <text evidence="1">The sequence shown here is derived from an EMBL/GenBank/DDBJ whole genome shotgun (WGS) entry which is preliminary data.</text>
</comment>
<organism evidence="1 2">
    <name type="scientific">Bathymodiolus thermophilus thioautotrophic gill symbiont</name>
    <dbReference type="NCBI Taxonomy" id="2360"/>
    <lineage>
        <taxon>Bacteria</taxon>
        <taxon>Pseudomonadati</taxon>
        <taxon>Pseudomonadota</taxon>
        <taxon>Gammaproteobacteria</taxon>
        <taxon>sulfur-oxidizing symbionts</taxon>
    </lineage>
</organism>
<sequence>MNTLNYKLPSTNELLTARIELITLAHTIRVLDLSKTIDQHFPALGSNCALKVSTFINTLVLSQHEGGECLNDIVHIAKDKALLSCH</sequence>
<evidence type="ECO:0000313" key="2">
    <source>
        <dbReference type="Proteomes" id="UP000626656"/>
    </source>
</evidence>
<protein>
    <submittedName>
        <fullName evidence="1">Uncharacterized protein</fullName>
    </submittedName>
</protein>
<accession>A0ABM8MC35</accession>
<evidence type="ECO:0000313" key="1">
    <source>
        <dbReference type="EMBL" id="CAB5508138.1"/>
    </source>
</evidence>
<name>A0ABM8MC35_9GAMM</name>
<dbReference type="RefSeq" id="WP_202784704.1">
    <property type="nucleotide sequence ID" value="NZ_CAHJWF010000540.1"/>
</dbReference>
<gene>
    <name evidence="1" type="ORF">AZO1586I_2413</name>
</gene>
<dbReference type="Proteomes" id="UP000626656">
    <property type="component" value="Unassembled WGS sequence"/>
</dbReference>
<proteinExistence type="predicted"/>
<reference evidence="1 2" key="1">
    <citation type="submission" date="2020-05" db="EMBL/GenBank/DDBJ databases">
        <authorList>
            <person name="Petersen J."/>
            <person name="Sayavedra L."/>
        </authorList>
    </citation>
    <scope>NUCLEOTIDE SEQUENCE [LARGE SCALE GENOMIC DNA]</scope>
    <source>
        <strain evidence="1">B azoricus SOX ET2 1586I</strain>
    </source>
</reference>
<keyword evidence="2" id="KW-1185">Reference proteome</keyword>
<dbReference type="EMBL" id="CAHJWF010000540">
    <property type="protein sequence ID" value="CAB5508138.1"/>
    <property type="molecule type" value="Genomic_DNA"/>
</dbReference>